<reference evidence="3" key="1">
    <citation type="journal article" date="2016" name="Nature">
        <title>The genome of the seagrass Zostera marina reveals angiosperm adaptation to the sea.</title>
        <authorList>
            <person name="Olsen J.L."/>
            <person name="Rouze P."/>
            <person name="Verhelst B."/>
            <person name="Lin Y.-C."/>
            <person name="Bayer T."/>
            <person name="Collen J."/>
            <person name="Dattolo E."/>
            <person name="De Paoli E."/>
            <person name="Dittami S."/>
            <person name="Maumus F."/>
            <person name="Michel G."/>
            <person name="Kersting A."/>
            <person name="Lauritano C."/>
            <person name="Lohaus R."/>
            <person name="Toepel M."/>
            <person name="Tonon T."/>
            <person name="Vanneste K."/>
            <person name="Amirebrahimi M."/>
            <person name="Brakel J."/>
            <person name="Bostroem C."/>
            <person name="Chovatia M."/>
            <person name="Grimwood J."/>
            <person name="Jenkins J.W."/>
            <person name="Jueterbock A."/>
            <person name="Mraz A."/>
            <person name="Stam W.T."/>
            <person name="Tice H."/>
            <person name="Bornberg-Bauer E."/>
            <person name="Green P.J."/>
            <person name="Pearson G.A."/>
            <person name="Procaccini G."/>
            <person name="Duarte C.M."/>
            <person name="Schmutz J."/>
            <person name="Reusch T.B.H."/>
            <person name="Van de Peer Y."/>
        </authorList>
    </citation>
    <scope>NUCLEOTIDE SEQUENCE [LARGE SCALE GENOMIC DNA]</scope>
    <source>
        <strain evidence="3">cv. Finnish</strain>
    </source>
</reference>
<dbReference type="STRING" id="29655.A0A0K9Q3T7"/>
<dbReference type="SUPFAM" id="SSF52540">
    <property type="entry name" value="P-loop containing nucleoside triphosphate hydrolases"/>
    <property type="match status" value="1"/>
</dbReference>
<dbReference type="InterPro" id="IPR019341">
    <property type="entry name" value="Alpha/Gamma-adaptin-bd_p34"/>
</dbReference>
<dbReference type="AlphaFoldDB" id="A0A0K9Q3T7"/>
<sequence>MDDVDAGMATEAAGVVSLENRPGVLIVGSPNVGKRTILSRLLSINIDESLDSSDNVLCHGWTINTKYYSADVSMWTAQLDGTFSLSELHTAYQLAALVLVFDLTDSDSLIALQDWVSCNDIKRFEILVCIGNKIDLLPGHFAHIEYRKRLQKHGKSLSDTHSEYGILASESASLLVDEDFPSNDLRNSCMEWCVNNNIEYFEACGSNAEFDKCLSVDGDVQGMDRLVGALSAHMWPGMVLKSGNRIDNPVLIEENVSSEESEEESDLEFEYEVLSGYNDPWDESWTDFIDDMPIGTSSEQGLGNVHGIKIGKSEVGESSSPNFPTNEPPQEYEHEWTSFTDYGRIGTSLEKVSTNVDGTKIGKSEICEHSTTSEKSSVNDPSDEKQNKWISFTDDDKWTGTSSKEEVSSNGIKIHRSMSLITDPTEGHEENGEISGLILNSAEQKEACIPPKSDTTTKIEDVHYDHDDIDRVMSEIGNMRGSLRLMPDFQRREMAASLAMKMASMFGCSSDEEDLS</sequence>
<name>A0A0K9Q3T7_ZOSMR</name>
<proteinExistence type="predicted"/>
<dbReference type="GO" id="GO:0003924">
    <property type="term" value="F:GTPase activity"/>
    <property type="evidence" value="ECO:0007669"/>
    <property type="project" value="InterPro"/>
</dbReference>
<dbReference type="GO" id="GO:0005525">
    <property type="term" value="F:GTP binding"/>
    <property type="evidence" value="ECO:0007669"/>
    <property type="project" value="InterPro"/>
</dbReference>
<gene>
    <name evidence="2" type="ORF">ZOSMA_10G01180</name>
</gene>
<keyword evidence="3" id="KW-1185">Reference proteome</keyword>
<dbReference type="OrthoDB" id="10261384at2759"/>
<organism evidence="2 3">
    <name type="scientific">Zostera marina</name>
    <name type="common">Eelgrass</name>
    <dbReference type="NCBI Taxonomy" id="29655"/>
    <lineage>
        <taxon>Eukaryota</taxon>
        <taxon>Viridiplantae</taxon>
        <taxon>Streptophyta</taxon>
        <taxon>Embryophyta</taxon>
        <taxon>Tracheophyta</taxon>
        <taxon>Spermatophyta</taxon>
        <taxon>Magnoliopsida</taxon>
        <taxon>Liliopsida</taxon>
        <taxon>Zosteraceae</taxon>
        <taxon>Zostera</taxon>
    </lineage>
</organism>
<protein>
    <submittedName>
        <fullName evidence="2">Inosine-5'-monophosphate dehydrogenase</fullName>
    </submittedName>
</protein>
<comment type="caution">
    <text evidence="2">The sequence shown here is derived from an EMBL/GenBank/DDBJ whole genome shotgun (WGS) entry which is preliminary data.</text>
</comment>
<evidence type="ECO:0000256" key="1">
    <source>
        <dbReference type="SAM" id="MobiDB-lite"/>
    </source>
</evidence>
<dbReference type="InterPro" id="IPR001806">
    <property type="entry name" value="Small_GTPase"/>
</dbReference>
<dbReference type="PANTHER" id="PTHR14659">
    <property type="entry name" value="ALPHA- AND GAMMA-ADAPTIN-BINDING PROTEIN P34"/>
    <property type="match status" value="1"/>
</dbReference>
<dbReference type="Pfam" id="PF10199">
    <property type="entry name" value="Adaptin_binding"/>
    <property type="match status" value="1"/>
</dbReference>
<evidence type="ECO:0000313" key="2">
    <source>
        <dbReference type="EMBL" id="KMZ75849.1"/>
    </source>
</evidence>
<dbReference type="PANTHER" id="PTHR14659:SF1">
    <property type="entry name" value="ALPHA- AND GAMMA-ADAPTIN-BINDING PROTEIN P34"/>
    <property type="match status" value="1"/>
</dbReference>
<feature type="region of interest" description="Disordered" evidence="1">
    <location>
        <begin position="367"/>
        <end position="388"/>
    </location>
</feature>
<evidence type="ECO:0000313" key="3">
    <source>
        <dbReference type="Proteomes" id="UP000036987"/>
    </source>
</evidence>
<dbReference type="Gene3D" id="3.40.50.11960">
    <property type="match status" value="1"/>
</dbReference>
<dbReference type="Proteomes" id="UP000036987">
    <property type="component" value="Unassembled WGS sequence"/>
</dbReference>
<dbReference type="InterPro" id="IPR027417">
    <property type="entry name" value="P-loop_NTPase"/>
</dbReference>
<dbReference type="Pfam" id="PF00071">
    <property type="entry name" value="Ras"/>
    <property type="match status" value="1"/>
</dbReference>
<accession>A0A0K9Q3T7</accession>
<dbReference type="EMBL" id="LFYR01000113">
    <property type="protein sequence ID" value="KMZ75849.1"/>
    <property type="molecule type" value="Genomic_DNA"/>
</dbReference>